<evidence type="ECO:0000256" key="1">
    <source>
        <dbReference type="SAM" id="MobiDB-lite"/>
    </source>
</evidence>
<dbReference type="Proteomes" id="UP001058003">
    <property type="component" value="Chromosome"/>
</dbReference>
<name>A0A9Q9IEI4_9ACTN</name>
<feature type="domain" description="Protein-glutamine gamma-glutamyltransferase-like C-terminal" evidence="3">
    <location>
        <begin position="113"/>
        <end position="179"/>
    </location>
</feature>
<feature type="region of interest" description="Disordered" evidence="1">
    <location>
        <begin position="54"/>
        <end position="83"/>
    </location>
</feature>
<reference evidence="4" key="1">
    <citation type="submission" date="2021-04" db="EMBL/GenBank/DDBJ databases">
        <title>Dactylosporangium aurantiacum NRRL B-8018 full assembly.</title>
        <authorList>
            <person name="Hartkoorn R.C."/>
            <person name="Beaudoing E."/>
            <person name="Hot D."/>
        </authorList>
    </citation>
    <scope>NUCLEOTIDE SEQUENCE</scope>
    <source>
        <strain evidence="4">NRRL B-8018</strain>
    </source>
</reference>
<dbReference type="OrthoDB" id="3389322at2"/>
<accession>A0A9Q9IEI4</accession>
<gene>
    <name evidence="4" type="ORF">Daura_46765</name>
</gene>
<dbReference type="RefSeq" id="WP_033364615.1">
    <property type="nucleotide sequence ID" value="NZ_CP073767.1"/>
</dbReference>
<sequence length="186" mass="20526">MTRGWAELLQLLDDTIGVPLLVFGLLLLSVIGGALHYWYPRWIPTRFPRLRRSKRAKRAKKDTPEPEEVPEPAEEDLASSGDELPDLPARVFLSLADRLAAEGRYAEAVRERLRAIVRGLADRRAVEILPGMTVTEVALAAAAVEPAVESPLRGATGVFSDIWYGQVPATAEHDTLMRQYAAEVDA</sequence>
<proteinExistence type="predicted"/>
<keyword evidence="2" id="KW-0472">Membrane</keyword>
<dbReference type="EMBL" id="CP073767">
    <property type="protein sequence ID" value="UWZ53916.1"/>
    <property type="molecule type" value="Genomic_DNA"/>
</dbReference>
<evidence type="ECO:0000256" key="2">
    <source>
        <dbReference type="SAM" id="Phobius"/>
    </source>
</evidence>
<dbReference type="AlphaFoldDB" id="A0A9Q9IEI4"/>
<evidence type="ECO:0000313" key="4">
    <source>
        <dbReference type="EMBL" id="UWZ53916.1"/>
    </source>
</evidence>
<organism evidence="4 5">
    <name type="scientific">Dactylosporangium aurantiacum</name>
    <dbReference type="NCBI Taxonomy" id="35754"/>
    <lineage>
        <taxon>Bacteria</taxon>
        <taxon>Bacillati</taxon>
        <taxon>Actinomycetota</taxon>
        <taxon>Actinomycetes</taxon>
        <taxon>Micromonosporales</taxon>
        <taxon>Micromonosporaceae</taxon>
        <taxon>Dactylosporangium</taxon>
    </lineage>
</organism>
<feature type="compositionally biased region" description="Acidic residues" evidence="1">
    <location>
        <begin position="65"/>
        <end position="77"/>
    </location>
</feature>
<dbReference type="InterPro" id="IPR025403">
    <property type="entry name" value="TgpA-like_C"/>
</dbReference>
<dbReference type="KEGG" id="daur:Daura_46765"/>
<keyword evidence="2" id="KW-0812">Transmembrane</keyword>
<keyword evidence="5" id="KW-1185">Reference proteome</keyword>
<keyword evidence="2" id="KW-1133">Transmembrane helix</keyword>
<evidence type="ECO:0000259" key="3">
    <source>
        <dbReference type="Pfam" id="PF13559"/>
    </source>
</evidence>
<evidence type="ECO:0000313" key="5">
    <source>
        <dbReference type="Proteomes" id="UP001058003"/>
    </source>
</evidence>
<dbReference type="Pfam" id="PF13559">
    <property type="entry name" value="DUF4129"/>
    <property type="match status" value="1"/>
</dbReference>
<feature type="transmembrane region" description="Helical" evidence="2">
    <location>
        <begin position="20"/>
        <end position="39"/>
    </location>
</feature>
<protein>
    <submittedName>
        <fullName evidence="4">DUF4129 domain-containing protein</fullName>
    </submittedName>
</protein>